<evidence type="ECO:0000313" key="2">
    <source>
        <dbReference type="Proteomes" id="UP000315440"/>
    </source>
</evidence>
<gene>
    <name evidence="1" type="primary">higB</name>
    <name evidence="1" type="ORF">Mal64_15210</name>
</gene>
<organism evidence="1 2">
    <name type="scientific">Pseudobythopirellula maris</name>
    <dbReference type="NCBI Taxonomy" id="2527991"/>
    <lineage>
        <taxon>Bacteria</taxon>
        <taxon>Pseudomonadati</taxon>
        <taxon>Planctomycetota</taxon>
        <taxon>Planctomycetia</taxon>
        <taxon>Pirellulales</taxon>
        <taxon>Lacipirellulaceae</taxon>
        <taxon>Pseudobythopirellula</taxon>
    </lineage>
</organism>
<dbReference type="GO" id="GO:0004519">
    <property type="term" value="F:endonuclease activity"/>
    <property type="evidence" value="ECO:0007669"/>
    <property type="project" value="InterPro"/>
</dbReference>
<comment type="caution">
    <text evidence="1">The sequence shown here is derived from an EMBL/GenBank/DDBJ whole genome shotgun (WGS) entry which is preliminary data.</text>
</comment>
<dbReference type="EMBL" id="SJPQ01000001">
    <property type="protein sequence ID" value="TWT91122.1"/>
    <property type="molecule type" value="Genomic_DNA"/>
</dbReference>
<dbReference type="RefSeq" id="WP_146398581.1">
    <property type="nucleotide sequence ID" value="NZ_SJPQ01000001.1"/>
</dbReference>
<dbReference type="InterPro" id="IPR018669">
    <property type="entry name" value="Toxin_HigB"/>
</dbReference>
<keyword evidence="2" id="KW-1185">Reference proteome</keyword>
<dbReference type="Pfam" id="PF09907">
    <property type="entry name" value="HigB_toxin"/>
    <property type="match status" value="1"/>
</dbReference>
<dbReference type="GO" id="GO:0016787">
    <property type="term" value="F:hydrolase activity"/>
    <property type="evidence" value="ECO:0007669"/>
    <property type="project" value="UniProtKB-KW"/>
</dbReference>
<dbReference type="OrthoDB" id="9799912at2"/>
<dbReference type="GO" id="GO:0110001">
    <property type="term" value="C:toxin-antitoxin complex"/>
    <property type="evidence" value="ECO:0007669"/>
    <property type="project" value="InterPro"/>
</dbReference>
<dbReference type="AlphaFoldDB" id="A0A5C5ZUB8"/>
<dbReference type="EC" id="3.1.-.-" evidence="1"/>
<protein>
    <submittedName>
        <fullName evidence="1">mRNA interferase HigB</fullName>
        <ecNumber evidence="1">3.1.-.-</ecNumber>
    </submittedName>
</protein>
<dbReference type="Proteomes" id="UP000315440">
    <property type="component" value="Unassembled WGS sequence"/>
</dbReference>
<sequence>MHIISKKRLREFWDKHPRAKCPLSAWYKVVDASNWESIAEVRKTYPHADQVGKFTVFNIGGNKFRLVVVVRYKYGKVYIRRVMTHAEYDKNDWKEE</sequence>
<dbReference type="GO" id="GO:0003723">
    <property type="term" value="F:RNA binding"/>
    <property type="evidence" value="ECO:0007669"/>
    <property type="project" value="InterPro"/>
</dbReference>
<name>A0A5C5ZUB8_9BACT</name>
<accession>A0A5C5ZUB8</accession>
<proteinExistence type="predicted"/>
<keyword evidence="1" id="KW-0378">Hydrolase</keyword>
<evidence type="ECO:0000313" key="1">
    <source>
        <dbReference type="EMBL" id="TWT91122.1"/>
    </source>
</evidence>
<reference evidence="1 2" key="1">
    <citation type="submission" date="2019-02" db="EMBL/GenBank/DDBJ databases">
        <title>Deep-cultivation of Planctomycetes and their phenomic and genomic characterization uncovers novel biology.</title>
        <authorList>
            <person name="Wiegand S."/>
            <person name="Jogler M."/>
            <person name="Boedeker C."/>
            <person name="Pinto D."/>
            <person name="Vollmers J."/>
            <person name="Rivas-Marin E."/>
            <person name="Kohn T."/>
            <person name="Peeters S.H."/>
            <person name="Heuer A."/>
            <person name="Rast P."/>
            <person name="Oberbeckmann S."/>
            <person name="Bunk B."/>
            <person name="Jeske O."/>
            <person name="Meyerdierks A."/>
            <person name="Storesund J.E."/>
            <person name="Kallscheuer N."/>
            <person name="Luecker S."/>
            <person name="Lage O.M."/>
            <person name="Pohl T."/>
            <person name="Merkel B.J."/>
            <person name="Hornburger P."/>
            <person name="Mueller R.-W."/>
            <person name="Bruemmer F."/>
            <person name="Labrenz M."/>
            <person name="Spormann A.M."/>
            <person name="Op Den Camp H."/>
            <person name="Overmann J."/>
            <person name="Amann R."/>
            <person name="Jetten M.S.M."/>
            <person name="Mascher T."/>
            <person name="Medema M.H."/>
            <person name="Devos D.P."/>
            <person name="Kaster A.-K."/>
            <person name="Ovreas L."/>
            <person name="Rohde M."/>
            <person name="Galperin M.Y."/>
            <person name="Jogler C."/>
        </authorList>
    </citation>
    <scope>NUCLEOTIDE SEQUENCE [LARGE SCALE GENOMIC DNA]</scope>
    <source>
        <strain evidence="1 2">Mal64</strain>
    </source>
</reference>